<keyword evidence="6" id="KW-0328">Glycosyltransferase</keyword>
<dbReference type="SUPFAM" id="SSF56601">
    <property type="entry name" value="beta-lactamase/transpeptidase-like"/>
    <property type="match status" value="1"/>
</dbReference>
<feature type="domain" description="Glycosyl transferase family 51" evidence="14">
    <location>
        <begin position="60"/>
        <end position="209"/>
    </location>
</feature>
<comment type="similarity">
    <text evidence="3">In the N-terminal section; belongs to the glycosyltransferase 51 family.</text>
</comment>
<keyword evidence="12" id="KW-1133">Transmembrane helix</keyword>
<keyword evidence="12" id="KW-0472">Membrane</keyword>
<keyword evidence="7" id="KW-0808">Transferase</keyword>
<reference evidence="16 17" key="1">
    <citation type="submission" date="2024-09" db="EMBL/GenBank/DDBJ databases">
        <authorList>
            <person name="Sun Q."/>
            <person name="Mori K."/>
        </authorList>
    </citation>
    <scope>NUCLEOTIDE SEQUENCE [LARGE SCALE GENOMIC DNA]</scope>
    <source>
        <strain evidence="16 17">CCM 8545</strain>
    </source>
</reference>
<evidence type="ECO:0000256" key="7">
    <source>
        <dbReference type="ARBA" id="ARBA00022679"/>
    </source>
</evidence>
<keyword evidence="17" id="KW-1185">Reference proteome</keyword>
<keyword evidence="4" id="KW-0121">Carboxypeptidase</keyword>
<evidence type="ECO:0000256" key="8">
    <source>
        <dbReference type="ARBA" id="ARBA00022801"/>
    </source>
</evidence>
<dbReference type="Gene3D" id="1.10.3810.10">
    <property type="entry name" value="Biosynthetic peptidoglycan transglycosylase-like"/>
    <property type="match status" value="1"/>
</dbReference>
<dbReference type="PANTHER" id="PTHR32282">
    <property type="entry name" value="BINDING PROTEIN TRANSPEPTIDASE, PUTATIVE-RELATED"/>
    <property type="match status" value="1"/>
</dbReference>
<dbReference type="InterPro" id="IPR050396">
    <property type="entry name" value="Glycosyltr_51/Transpeptidase"/>
</dbReference>
<dbReference type="SUPFAM" id="SSF53955">
    <property type="entry name" value="Lysozyme-like"/>
    <property type="match status" value="1"/>
</dbReference>
<dbReference type="EMBL" id="JBHLXE010000013">
    <property type="protein sequence ID" value="MFC0178617.1"/>
    <property type="molecule type" value="Genomic_DNA"/>
</dbReference>
<evidence type="ECO:0000256" key="2">
    <source>
        <dbReference type="ARBA" id="ARBA00007090"/>
    </source>
</evidence>
<dbReference type="InterPro" id="IPR009647">
    <property type="entry name" value="PBP_C"/>
</dbReference>
<dbReference type="Gene3D" id="3.40.710.10">
    <property type="entry name" value="DD-peptidase/beta-lactamase superfamily"/>
    <property type="match status" value="1"/>
</dbReference>
<dbReference type="Pfam" id="PF00905">
    <property type="entry name" value="Transpeptidase"/>
    <property type="match status" value="1"/>
</dbReference>
<keyword evidence="5" id="KW-0645">Protease</keyword>
<evidence type="ECO:0000313" key="17">
    <source>
        <dbReference type="Proteomes" id="UP001589758"/>
    </source>
</evidence>
<dbReference type="Pfam" id="PF06832">
    <property type="entry name" value="BiPBP_C"/>
    <property type="match status" value="1"/>
</dbReference>
<feature type="transmembrane region" description="Helical" evidence="12">
    <location>
        <begin position="9"/>
        <end position="29"/>
    </location>
</feature>
<comment type="catalytic activity">
    <reaction evidence="11">
        <text>[GlcNAc-(1-&gt;4)-Mur2Ac(oyl-L-Ala-gamma-D-Glu-L-Lys-D-Ala-D-Ala)](n)-di-trans,octa-cis-undecaprenyl diphosphate + beta-D-GlcNAc-(1-&gt;4)-Mur2Ac(oyl-L-Ala-gamma-D-Glu-L-Lys-D-Ala-D-Ala)-di-trans,octa-cis-undecaprenyl diphosphate = [GlcNAc-(1-&gt;4)-Mur2Ac(oyl-L-Ala-gamma-D-Glu-L-Lys-D-Ala-D-Ala)](n+1)-di-trans,octa-cis-undecaprenyl diphosphate + di-trans,octa-cis-undecaprenyl diphosphate + H(+)</text>
        <dbReference type="Rhea" id="RHEA:23708"/>
        <dbReference type="Rhea" id="RHEA-COMP:9602"/>
        <dbReference type="Rhea" id="RHEA-COMP:9603"/>
        <dbReference type="ChEBI" id="CHEBI:15378"/>
        <dbReference type="ChEBI" id="CHEBI:58405"/>
        <dbReference type="ChEBI" id="CHEBI:60033"/>
        <dbReference type="ChEBI" id="CHEBI:78435"/>
        <dbReference type="EC" id="2.4.99.28"/>
    </reaction>
</comment>
<dbReference type="InterPro" id="IPR001264">
    <property type="entry name" value="Glyco_trans_51"/>
</dbReference>
<evidence type="ECO:0000256" key="10">
    <source>
        <dbReference type="ARBA" id="ARBA00044770"/>
    </source>
</evidence>
<dbReference type="InterPro" id="IPR001460">
    <property type="entry name" value="PCN-bd_Tpept"/>
</dbReference>
<keyword evidence="8" id="KW-0378">Hydrolase</keyword>
<protein>
    <recommendedName>
        <fullName evidence="10">peptidoglycan glycosyltransferase</fullName>
        <ecNumber evidence="10">2.4.99.28</ecNumber>
    </recommendedName>
</protein>
<comment type="caution">
    <text evidence="16">The sequence shown here is derived from an EMBL/GenBank/DDBJ whole genome shotgun (WGS) entry which is preliminary data.</text>
</comment>
<comment type="pathway">
    <text evidence="1">Cell wall biogenesis; peptidoglycan biosynthesis.</text>
</comment>
<name>A0ABV6C7P2_9GAMM</name>
<proteinExistence type="inferred from homology"/>
<dbReference type="InterPro" id="IPR023346">
    <property type="entry name" value="Lysozyme-like_dom_sf"/>
</dbReference>
<evidence type="ECO:0000256" key="9">
    <source>
        <dbReference type="ARBA" id="ARBA00023268"/>
    </source>
</evidence>
<dbReference type="Pfam" id="PF00912">
    <property type="entry name" value="Transgly"/>
    <property type="match status" value="1"/>
</dbReference>
<evidence type="ECO:0000256" key="11">
    <source>
        <dbReference type="ARBA" id="ARBA00049902"/>
    </source>
</evidence>
<keyword evidence="12" id="KW-0812">Transmembrane</keyword>
<dbReference type="NCBIfam" id="TIGR02073">
    <property type="entry name" value="PBP_1c"/>
    <property type="match status" value="1"/>
</dbReference>
<comment type="similarity">
    <text evidence="2">In the C-terminal section; belongs to the transpeptidase family.</text>
</comment>
<dbReference type="Proteomes" id="UP001589758">
    <property type="component" value="Unassembled WGS sequence"/>
</dbReference>
<keyword evidence="9" id="KW-0511">Multifunctional enzyme</keyword>
<evidence type="ECO:0000256" key="3">
    <source>
        <dbReference type="ARBA" id="ARBA00007739"/>
    </source>
</evidence>
<evidence type="ECO:0000256" key="4">
    <source>
        <dbReference type="ARBA" id="ARBA00022645"/>
    </source>
</evidence>
<sequence length="818" mass="91797">MRKKIQKILVNLGTILLLLSVVILMWRIWPHPPLKSYFTDSHFSTVFVDKEGELMRITTGKDERYRLWTPLDEIPESLQDAVILHEDRYFYQHIGVNPYSLFRGAIRSFILKQRLQGGSTITMQLARMRWQLNTRSILGKSIQVLRALQLELSYSKRDILEAYLNYAPYGRNIESVGAASLIYFNKRPNDLTIPEVMTLAVLPQSPTLRLQDKSGLAGKKLLDARNRLFSRWQIEHPESDQVKDLFSLPLYLRQPENLPFLAPHFVDQLILKKQRDVSTEYIKSRYIETTIDMTLQIALERQIDAYIRRHKAQGIENAAAILVDYRDMSVSALVGSADYFNKSIQGQVNGTFAKRSPGSTLKPFIYALALEQGILHPATILKDVPTQFGAYSPENFDRRFLGPISATQALNFSRNIPAVNVASKLVNPNLYQFLQDNGVENLANEKHYGLALVLGGGEITMQELAQLYSMLANKGKFKRLNFLVNSKNSNSSIVAENSPSLPLNEKNIDKNSLSEASTYITLNMLGQHKRPTDTLAQAPTKIPVYWKTGTSWGFRDAWTAGIFGPYVLIVWEGNFSGKGNNAFIGVEAAAPLFFNIIDTINAEIPDLPATMGNVPSSVKKVDICLTSGQLPTRWCQHVGKTLFIPGISPIKADTIYRPIVLNKMTGKVSCEPFDPETSKIEVFEFWPSDLANAFAQAGVAKKPPPTTKDCSIKDAGLMTGMAPQITSPQKNITYTFRLNVDKNTQTQYEQALSLSATSDAANRTLYWFVDGSYLGSTLSTQSLNWLPNKSGSFQLRVVDDFGLADTRRIKVNIVSVKQ</sequence>
<feature type="domain" description="Penicillin-binding protein transpeptidase" evidence="13">
    <location>
        <begin position="319"/>
        <end position="551"/>
    </location>
</feature>
<evidence type="ECO:0000313" key="16">
    <source>
        <dbReference type="EMBL" id="MFC0178617.1"/>
    </source>
</evidence>
<evidence type="ECO:0000256" key="6">
    <source>
        <dbReference type="ARBA" id="ARBA00022676"/>
    </source>
</evidence>
<evidence type="ECO:0000259" key="13">
    <source>
        <dbReference type="Pfam" id="PF00905"/>
    </source>
</evidence>
<evidence type="ECO:0000256" key="5">
    <source>
        <dbReference type="ARBA" id="ARBA00022670"/>
    </source>
</evidence>
<evidence type="ECO:0000259" key="14">
    <source>
        <dbReference type="Pfam" id="PF00912"/>
    </source>
</evidence>
<dbReference type="InterPro" id="IPR012338">
    <property type="entry name" value="Beta-lactam/transpept-like"/>
</dbReference>
<dbReference type="PANTHER" id="PTHR32282:SF15">
    <property type="entry name" value="PENICILLIN-BINDING PROTEIN 1C"/>
    <property type="match status" value="1"/>
</dbReference>
<dbReference type="EC" id="2.4.99.28" evidence="10"/>
<evidence type="ECO:0000259" key="15">
    <source>
        <dbReference type="Pfam" id="PF06832"/>
    </source>
</evidence>
<dbReference type="InterPro" id="IPR011815">
    <property type="entry name" value="PBP_1c"/>
</dbReference>
<accession>A0ABV6C7P2</accession>
<organism evidence="16 17">
    <name type="scientific">Thorsellia kenyensis</name>
    <dbReference type="NCBI Taxonomy" id="1549888"/>
    <lineage>
        <taxon>Bacteria</taxon>
        <taxon>Pseudomonadati</taxon>
        <taxon>Pseudomonadota</taxon>
        <taxon>Gammaproteobacteria</taxon>
        <taxon>Enterobacterales</taxon>
        <taxon>Thorselliaceae</taxon>
        <taxon>Thorsellia</taxon>
    </lineage>
</organism>
<evidence type="ECO:0000256" key="12">
    <source>
        <dbReference type="SAM" id="Phobius"/>
    </source>
</evidence>
<dbReference type="RefSeq" id="WP_385875432.1">
    <property type="nucleotide sequence ID" value="NZ_JBHLXE010000013.1"/>
</dbReference>
<feature type="domain" description="Penicillin-binding C-terminal" evidence="15">
    <location>
        <begin position="719"/>
        <end position="809"/>
    </location>
</feature>
<gene>
    <name evidence="16" type="primary">pbpC</name>
    <name evidence="16" type="ORF">ACFFIT_00620</name>
</gene>
<evidence type="ECO:0000256" key="1">
    <source>
        <dbReference type="ARBA" id="ARBA00004752"/>
    </source>
</evidence>
<dbReference type="InterPro" id="IPR036950">
    <property type="entry name" value="PBP_transglycosylase"/>
</dbReference>